<keyword evidence="3" id="KW-0547">Nucleotide-binding</keyword>
<evidence type="ECO:0000256" key="5">
    <source>
        <dbReference type="ARBA" id="ARBA00055112"/>
    </source>
</evidence>
<keyword evidence="4 9" id="KW-0067">ATP-binding</keyword>
<evidence type="ECO:0000256" key="6">
    <source>
        <dbReference type="ARBA" id="ARBA00060882"/>
    </source>
</evidence>
<dbReference type="SUPFAM" id="SSF52540">
    <property type="entry name" value="P-loop containing nucleoside triphosphate hydrolases"/>
    <property type="match status" value="1"/>
</dbReference>
<dbReference type="PROSITE" id="PS00211">
    <property type="entry name" value="ABC_TRANSPORTER_1"/>
    <property type="match status" value="1"/>
</dbReference>
<comment type="subunit">
    <text evidence="1">The complex is composed of two ATP-binding proteins (MlaF), two transmembrane proteins (MlaE), two cytoplasmic solute-binding proteins (MlaB) and six periplasmic solute-binding proteins (MlaD).</text>
</comment>
<dbReference type="SMART" id="SM00382">
    <property type="entry name" value="AAA"/>
    <property type="match status" value="1"/>
</dbReference>
<dbReference type="EMBL" id="JXXD01000141">
    <property type="protein sequence ID" value="KIZ35067.1"/>
    <property type="molecule type" value="Genomic_DNA"/>
</dbReference>
<dbReference type="PANTHER" id="PTHR43023">
    <property type="entry name" value="PROTEIN TRIGALACTOSYLDIACYLGLYCEROL 3, CHLOROPLASTIC"/>
    <property type="match status" value="1"/>
</dbReference>
<feature type="domain" description="ABC transporter" evidence="8">
    <location>
        <begin position="9"/>
        <end position="245"/>
    </location>
</feature>
<evidence type="ECO:0000313" key="10">
    <source>
        <dbReference type="Proteomes" id="UP000032439"/>
    </source>
</evidence>
<evidence type="ECO:0000259" key="8">
    <source>
        <dbReference type="PROSITE" id="PS50893"/>
    </source>
</evidence>
<dbReference type="PANTHER" id="PTHR43023:SF6">
    <property type="entry name" value="INTERMEMBRANE PHOSPHOLIPID TRANSPORT SYSTEM ATP-BINDING PROTEIN MLAF"/>
    <property type="match status" value="1"/>
</dbReference>
<evidence type="ECO:0000256" key="4">
    <source>
        <dbReference type="ARBA" id="ARBA00022840"/>
    </source>
</evidence>
<dbReference type="Gene3D" id="3.40.50.300">
    <property type="entry name" value="P-loop containing nucleotide triphosphate hydrolases"/>
    <property type="match status" value="1"/>
</dbReference>
<dbReference type="InterPro" id="IPR003439">
    <property type="entry name" value="ABC_transporter-like_ATP-bd"/>
</dbReference>
<evidence type="ECO:0000313" key="9">
    <source>
        <dbReference type="EMBL" id="KIZ35067.1"/>
    </source>
</evidence>
<organism evidence="9 10">
    <name type="scientific">Stutzerimonas stutzeri</name>
    <name type="common">Pseudomonas stutzeri</name>
    <dbReference type="NCBI Taxonomy" id="316"/>
    <lineage>
        <taxon>Bacteria</taxon>
        <taxon>Pseudomonadati</taxon>
        <taxon>Pseudomonadota</taxon>
        <taxon>Gammaproteobacteria</taxon>
        <taxon>Pseudomonadales</taxon>
        <taxon>Pseudomonadaceae</taxon>
        <taxon>Stutzerimonas</taxon>
    </lineage>
</organism>
<dbReference type="Proteomes" id="UP000032439">
    <property type="component" value="Unassembled WGS sequence"/>
</dbReference>
<comment type="similarity">
    <text evidence="6">Belongs to the ABC transporter superfamily. MlaF family.</text>
</comment>
<dbReference type="GO" id="GO:0005524">
    <property type="term" value="F:ATP binding"/>
    <property type="evidence" value="ECO:0007669"/>
    <property type="project" value="UniProtKB-KW"/>
</dbReference>
<name>A0A0D7E653_STUST</name>
<dbReference type="PATRIC" id="fig|316.110.peg.885"/>
<dbReference type="GO" id="GO:0016887">
    <property type="term" value="F:ATP hydrolysis activity"/>
    <property type="evidence" value="ECO:0007669"/>
    <property type="project" value="InterPro"/>
</dbReference>
<gene>
    <name evidence="9" type="ORF">LO50_14980</name>
</gene>
<dbReference type="FunFam" id="3.40.50.300:FF:000192">
    <property type="entry name" value="Phospholipid ABC transporter ATP-binding protein MlaF"/>
    <property type="match status" value="1"/>
</dbReference>
<dbReference type="GO" id="GO:0006869">
    <property type="term" value="P:lipid transport"/>
    <property type="evidence" value="ECO:0007669"/>
    <property type="project" value="UniProtKB-ARBA"/>
</dbReference>
<dbReference type="Pfam" id="PF00005">
    <property type="entry name" value="ABC_tran"/>
    <property type="match status" value="1"/>
</dbReference>
<dbReference type="InterPro" id="IPR017871">
    <property type="entry name" value="ABC_transporter-like_CS"/>
</dbReference>
<dbReference type="PROSITE" id="PS50893">
    <property type="entry name" value="ABC_TRANSPORTER_2"/>
    <property type="match status" value="1"/>
</dbReference>
<protein>
    <recommendedName>
        <fullName evidence="7">Intermembrane phospholipid transport system ATP-binding protein MlaF</fullName>
    </recommendedName>
</protein>
<dbReference type="RefSeq" id="WP_044315498.1">
    <property type="nucleotide sequence ID" value="NZ_JXXD01000141.1"/>
</dbReference>
<dbReference type="InterPro" id="IPR027417">
    <property type="entry name" value="P-loop_NTPase"/>
</dbReference>
<dbReference type="InterPro" id="IPR003593">
    <property type="entry name" value="AAA+_ATPase"/>
</dbReference>
<dbReference type="CDD" id="cd03261">
    <property type="entry name" value="ABC_Org_Solvent_Resistant"/>
    <property type="match status" value="1"/>
</dbReference>
<accession>A0A0D7E653</accession>
<comment type="caution">
    <text evidence="9">The sequence shown here is derived from an EMBL/GenBank/DDBJ whole genome shotgun (WGS) entry which is preliminary data.</text>
</comment>
<comment type="function">
    <text evidence="5">Part of the ABC transporter complex MlaFEDB, which is involved in a phospholipid transport pathway that maintains lipid asymmetry in the outer membrane by retrograde trafficking of phospholipids from the outer membrane to the inner membrane. Responsible for energy coupling to the transport system.</text>
</comment>
<reference evidence="9 10" key="1">
    <citation type="submission" date="2014-11" db="EMBL/GenBank/DDBJ databases">
        <title>Genomics and ecophysiology of heterotrophic nitrogen fixing bacteria isolated from estuarine surface water.</title>
        <authorList>
            <person name="Bentzon-Tilia M."/>
            <person name="Severin I."/>
            <person name="Hansen L.H."/>
            <person name="Riemann L."/>
        </authorList>
    </citation>
    <scope>NUCLEOTIDE SEQUENCE [LARGE SCALE GENOMIC DNA]</scope>
    <source>
        <strain evidence="9 10">BAL361</strain>
    </source>
</reference>
<evidence type="ECO:0000256" key="2">
    <source>
        <dbReference type="ARBA" id="ARBA00022448"/>
    </source>
</evidence>
<evidence type="ECO:0000256" key="1">
    <source>
        <dbReference type="ARBA" id="ARBA00011380"/>
    </source>
</evidence>
<keyword evidence="2" id="KW-0813">Transport</keyword>
<evidence type="ECO:0000256" key="3">
    <source>
        <dbReference type="ARBA" id="ARBA00022741"/>
    </source>
</evidence>
<evidence type="ECO:0000256" key="7">
    <source>
        <dbReference type="ARBA" id="ARBA00070083"/>
    </source>
</evidence>
<sequence>MSACNDFAVELKGVTFKRGERSIFNDVDIAIPRGKVTAIMGPSGCGKTTLLRLIAAQLMPSRGEVWVAGNNLPSLSRSELFDMRKQMGVLCQSGALFTDLDVFENVAFPLRVHTRLPDEMIRDIVLMKLEAVGLRGAIELMPDELSGGMKRRVALARAIALDPQILMYDEPFAGQDPIAMGVLVRLIRLLNDALGITSIVVSHDLAETASIADYIYVVGDGQVLGQGTPAELMESHNPRIRQFMTGAADGPVPFHFPAPAYADDLLRGTDA</sequence>
<proteinExistence type="inferred from homology"/>
<dbReference type="AlphaFoldDB" id="A0A0D7E653"/>